<dbReference type="AlphaFoldDB" id="X0UMZ2"/>
<gene>
    <name evidence="1" type="ORF">S01H1_36085</name>
</gene>
<accession>X0UMZ2</accession>
<comment type="caution">
    <text evidence="1">The sequence shown here is derived from an EMBL/GenBank/DDBJ whole genome shotgun (WGS) entry which is preliminary data.</text>
</comment>
<reference evidence="1" key="1">
    <citation type="journal article" date="2014" name="Front. Microbiol.">
        <title>High frequency of phylogenetically diverse reductive dehalogenase-homologous genes in deep subseafloor sedimentary metagenomes.</title>
        <authorList>
            <person name="Kawai M."/>
            <person name="Futagami T."/>
            <person name="Toyoda A."/>
            <person name="Takaki Y."/>
            <person name="Nishi S."/>
            <person name="Hori S."/>
            <person name="Arai W."/>
            <person name="Tsubouchi T."/>
            <person name="Morono Y."/>
            <person name="Uchiyama I."/>
            <person name="Ito T."/>
            <person name="Fujiyama A."/>
            <person name="Inagaki F."/>
            <person name="Takami H."/>
        </authorList>
    </citation>
    <scope>NUCLEOTIDE SEQUENCE</scope>
    <source>
        <strain evidence="1">Expedition CK06-06</strain>
    </source>
</reference>
<dbReference type="EMBL" id="BARS01022580">
    <property type="protein sequence ID" value="GAG01698.1"/>
    <property type="molecule type" value="Genomic_DNA"/>
</dbReference>
<proteinExistence type="predicted"/>
<feature type="non-terminal residue" evidence="1">
    <location>
        <position position="1"/>
    </location>
</feature>
<protein>
    <submittedName>
        <fullName evidence="1">Uncharacterized protein</fullName>
    </submittedName>
</protein>
<name>X0UMZ2_9ZZZZ</name>
<evidence type="ECO:0000313" key="1">
    <source>
        <dbReference type="EMBL" id="GAG01698.1"/>
    </source>
</evidence>
<organism evidence="1">
    <name type="scientific">marine sediment metagenome</name>
    <dbReference type="NCBI Taxonomy" id="412755"/>
    <lineage>
        <taxon>unclassified sequences</taxon>
        <taxon>metagenomes</taxon>
        <taxon>ecological metagenomes</taxon>
    </lineage>
</organism>
<sequence>YLAIQIRQNTRAVRAAAFQQVVDSFAEFSASLSHDRELVEIVINGNKDYHALNEVDQTRYGLAMRSFIRRAENVFFQTEQGTVKAETWAGIRGSLITVFRTPGFQSWWKVQTRYFNPTFRDFLERDFLQDSG</sequence>